<dbReference type="GO" id="GO:0016404">
    <property type="term" value="F:15-hydroxyprostaglandin dehydrogenase (NAD+) activity"/>
    <property type="evidence" value="ECO:0007669"/>
    <property type="project" value="UniProtKB-EC"/>
</dbReference>
<evidence type="ECO:0000256" key="9">
    <source>
        <dbReference type="ARBA" id="ARBA00047325"/>
    </source>
</evidence>
<comment type="catalytic activity">
    <reaction evidence="11">
        <text>14-hydroxy-(4Z,7Z,10Z,12E,16Z,19Z)-docosahexaenoate + NAD(+) = 14-oxo-(4Z,7Z,10Z,12E,16Z,19Z)-docosahexaenoate + NADH + H(+)</text>
        <dbReference type="Rhea" id="RHEA:48952"/>
        <dbReference type="ChEBI" id="CHEBI:15378"/>
        <dbReference type="ChEBI" id="CHEBI:57540"/>
        <dbReference type="ChEBI" id="CHEBI:57945"/>
        <dbReference type="ChEBI" id="CHEBI:90866"/>
        <dbReference type="ChEBI" id="CHEBI:90867"/>
    </reaction>
    <physiologicalReaction direction="left-to-right" evidence="11">
        <dbReference type="Rhea" id="RHEA:48953"/>
    </physiologicalReaction>
</comment>
<evidence type="ECO:0000256" key="10">
    <source>
        <dbReference type="ARBA" id="ARBA00047672"/>
    </source>
</evidence>
<dbReference type="Proteomes" id="UP000792457">
    <property type="component" value="Unassembled WGS sequence"/>
</dbReference>
<evidence type="ECO:0000313" key="23">
    <source>
        <dbReference type="EMBL" id="KAG8235187.1"/>
    </source>
</evidence>
<evidence type="ECO:0000256" key="12">
    <source>
        <dbReference type="ARBA" id="ARBA00048140"/>
    </source>
</evidence>
<dbReference type="PANTHER" id="PTHR44229:SF4">
    <property type="entry name" value="15-HYDROXYPROSTAGLANDIN DEHYDROGENASE [NAD(+)]"/>
    <property type="match status" value="1"/>
</dbReference>
<dbReference type="Gene3D" id="3.40.50.720">
    <property type="entry name" value="NAD(P)-binding Rossmann-like Domain"/>
    <property type="match status" value="1"/>
</dbReference>
<proteinExistence type="inferred from homology"/>
<evidence type="ECO:0000256" key="4">
    <source>
        <dbReference type="ARBA" id="ARBA00039060"/>
    </source>
</evidence>
<evidence type="ECO:0000256" key="14">
    <source>
        <dbReference type="ARBA" id="ARBA00048170"/>
    </source>
</evidence>
<dbReference type="GO" id="GO:0005737">
    <property type="term" value="C:cytoplasm"/>
    <property type="evidence" value="ECO:0007669"/>
    <property type="project" value="TreeGrafter"/>
</dbReference>
<dbReference type="InterPro" id="IPR020904">
    <property type="entry name" value="Sc_DH/Rdtase_CS"/>
</dbReference>
<dbReference type="InterPro" id="IPR002347">
    <property type="entry name" value="SDR_fam"/>
</dbReference>
<evidence type="ECO:0000256" key="1">
    <source>
        <dbReference type="ARBA" id="ARBA00006484"/>
    </source>
</evidence>
<comment type="catalytic activity">
    <reaction evidence="13">
        <text>(11R)-hydroxy-(5Z,8Z,12E,14Z)-eicosatetraenoate + NAD(+) = 11-oxo-(5Z,8Z,12E,14Z)-eicosatetraenoate + NADH + H(+)</text>
        <dbReference type="Rhea" id="RHEA:48640"/>
        <dbReference type="ChEBI" id="CHEBI:15378"/>
        <dbReference type="ChEBI" id="CHEBI:57540"/>
        <dbReference type="ChEBI" id="CHEBI:57945"/>
        <dbReference type="ChEBI" id="CHEBI:78836"/>
        <dbReference type="ChEBI" id="CHEBI:90697"/>
    </reaction>
    <physiologicalReaction direction="left-to-right" evidence="13">
        <dbReference type="Rhea" id="RHEA:48641"/>
    </physiologicalReaction>
</comment>
<sequence length="323" mass="35670">MSIFRGPIKRFLVSSPKIWTYGLMPQQCSTLRGSTSRSPRIMLNINGRLIDPHQRQFLRKAYSFCMNENGGIMGIFKENSKSKQQFSVLRKMHGEKHSSRMFSKCEPTLMEPKGKVAIITGGIRGLGLCMAEELLCLEAKVVLMDVDKEVGECAVEKLQCTYGKENSIFVQGDVTSCESFEHCFSHALCSYNRVDILVNNAGILNPPKWKDTIKINFNGVVNGIHLGLKYMGADFGKQGGVIINLASIVGHIPLGGAPVYSATKHGVIALTQGYADGFYFNNSCVRICAICPGVTETNMIEVKNLNMDAQQRDLLACQLDTIN</sequence>
<comment type="catalytic activity">
    <reaction evidence="15">
        <text>resolvin D2 + NAD(+) = 7-oxoresolvin D2 + NADH + H(+)</text>
        <dbReference type="Rhea" id="RHEA:53584"/>
        <dbReference type="ChEBI" id="CHEBI:15378"/>
        <dbReference type="ChEBI" id="CHEBI:57540"/>
        <dbReference type="ChEBI" id="CHEBI:57945"/>
        <dbReference type="ChEBI" id="CHEBI:133367"/>
        <dbReference type="ChEBI" id="CHEBI:137497"/>
    </reaction>
    <physiologicalReaction direction="left-to-right" evidence="15">
        <dbReference type="Rhea" id="RHEA:53585"/>
    </physiologicalReaction>
</comment>
<comment type="catalytic activity">
    <reaction evidence="17">
        <text>prostaglandin A1 + NAD(+) = 15-oxo-prostaglandin A1 + NADH + H(+)</text>
        <dbReference type="Rhea" id="RHEA:41263"/>
        <dbReference type="ChEBI" id="CHEBI:15378"/>
        <dbReference type="ChEBI" id="CHEBI:57398"/>
        <dbReference type="ChEBI" id="CHEBI:57540"/>
        <dbReference type="ChEBI" id="CHEBI:57945"/>
        <dbReference type="ChEBI" id="CHEBI:85072"/>
    </reaction>
    <physiologicalReaction direction="left-to-right" evidence="17">
        <dbReference type="Rhea" id="RHEA:41264"/>
    </physiologicalReaction>
</comment>
<dbReference type="GO" id="GO:0047034">
    <property type="term" value="F:15-hydroxyicosatetraenoate dehydrogenase activity"/>
    <property type="evidence" value="ECO:0007669"/>
    <property type="project" value="UniProtKB-EC"/>
</dbReference>
<evidence type="ECO:0000256" key="3">
    <source>
        <dbReference type="ARBA" id="ARBA00038968"/>
    </source>
</evidence>
<keyword evidence="2" id="KW-0560">Oxidoreductase</keyword>
<dbReference type="PRINTS" id="PR00080">
    <property type="entry name" value="SDRFAMILY"/>
</dbReference>
<gene>
    <name evidence="23" type="ORF">J437_LFUL014151</name>
</gene>
<evidence type="ECO:0000256" key="5">
    <source>
        <dbReference type="ARBA" id="ARBA00040276"/>
    </source>
</evidence>
<dbReference type="InterPro" id="IPR036291">
    <property type="entry name" value="NAD(P)-bd_dom_sf"/>
</dbReference>
<comment type="catalytic activity">
    <reaction evidence="19">
        <text>resolvin D2 + NAD(+) = 16-oxoresolvin D2 + NADH + H(+)</text>
        <dbReference type="Rhea" id="RHEA:53588"/>
        <dbReference type="ChEBI" id="CHEBI:15378"/>
        <dbReference type="ChEBI" id="CHEBI:57540"/>
        <dbReference type="ChEBI" id="CHEBI:57945"/>
        <dbReference type="ChEBI" id="CHEBI:133367"/>
        <dbReference type="ChEBI" id="CHEBI:137498"/>
    </reaction>
    <physiologicalReaction direction="left-to-right" evidence="19">
        <dbReference type="Rhea" id="RHEA:53589"/>
    </physiologicalReaction>
</comment>
<evidence type="ECO:0000256" key="20">
    <source>
        <dbReference type="ARBA" id="ARBA00049151"/>
    </source>
</evidence>
<dbReference type="EC" id="1.1.1.232" evidence="4"/>
<name>A0A8K0KHL4_LADFU</name>
<comment type="catalytic activity">
    <reaction evidence="12">
        <text>15-oxo-(5S,6R)-dihydroxy-(7E,9E,11Z)-eicosatrienoate + NADH + H(+) = (5S,6R,15S)-trihydroxy-(7E,9E,11Z)-eicosatrienoate + NAD(+)</text>
        <dbReference type="Rhea" id="RHEA:41596"/>
        <dbReference type="ChEBI" id="CHEBI:15378"/>
        <dbReference type="ChEBI" id="CHEBI:57540"/>
        <dbReference type="ChEBI" id="CHEBI:57945"/>
        <dbReference type="ChEBI" id="CHEBI:78325"/>
        <dbReference type="ChEBI" id="CHEBI:78329"/>
    </reaction>
    <physiologicalReaction direction="left-to-right" evidence="12">
        <dbReference type="Rhea" id="RHEA:41597"/>
    </physiologicalReaction>
</comment>
<comment type="catalytic activity">
    <reaction evidence="16">
        <text>lipoxin A4 + NAD(+) = 15-oxo-(5S,6R)-dihydroxy-(7E,9E,11Z,13E)-eicosatetraenoate + NADH + H(+)</text>
        <dbReference type="Rhea" id="RHEA:41572"/>
        <dbReference type="ChEBI" id="CHEBI:15378"/>
        <dbReference type="ChEBI" id="CHEBI:57540"/>
        <dbReference type="ChEBI" id="CHEBI:57945"/>
        <dbReference type="ChEBI" id="CHEBI:67026"/>
        <dbReference type="ChEBI" id="CHEBI:78311"/>
    </reaction>
    <physiologicalReaction direction="left-to-right" evidence="16">
        <dbReference type="Rhea" id="RHEA:41573"/>
    </physiologicalReaction>
</comment>
<evidence type="ECO:0000256" key="16">
    <source>
        <dbReference type="ARBA" id="ARBA00048535"/>
    </source>
</evidence>
<dbReference type="PANTHER" id="PTHR44229">
    <property type="entry name" value="15-HYDROXYPROSTAGLANDIN DEHYDROGENASE [NAD(+)]"/>
    <property type="match status" value="1"/>
</dbReference>
<dbReference type="Pfam" id="PF00106">
    <property type="entry name" value="adh_short"/>
    <property type="match status" value="1"/>
</dbReference>
<organism evidence="23 24">
    <name type="scientific">Ladona fulva</name>
    <name type="common">Scarce chaser dragonfly</name>
    <name type="synonym">Libellula fulva</name>
    <dbReference type="NCBI Taxonomy" id="123851"/>
    <lineage>
        <taxon>Eukaryota</taxon>
        <taxon>Metazoa</taxon>
        <taxon>Ecdysozoa</taxon>
        <taxon>Arthropoda</taxon>
        <taxon>Hexapoda</taxon>
        <taxon>Insecta</taxon>
        <taxon>Pterygota</taxon>
        <taxon>Palaeoptera</taxon>
        <taxon>Odonata</taxon>
        <taxon>Epiprocta</taxon>
        <taxon>Anisoptera</taxon>
        <taxon>Libelluloidea</taxon>
        <taxon>Libellulidae</taxon>
        <taxon>Ladona</taxon>
    </lineage>
</organism>
<comment type="caution">
    <text evidence="23">The sequence shown here is derived from an EMBL/GenBank/DDBJ whole genome shotgun (WGS) entry which is preliminary data.</text>
</comment>
<comment type="catalytic activity">
    <reaction evidence="10">
        <text>resolvin D1 + NAD(+) = 8-oxoresolvin D1 + NADH + H(+)</text>
        <dbReference type="Rhea" id="RHEA:50124"/>
        <dbReference type="ChEBI" id="CHEBI:15378"/>
        <dbReference type="ChEBI" id="CHEBI:57540"/>
        <dbReference type="ChEBI" id="CHEBI:57945"/>
        <dbReference type="ChEBI" id="CHEBI:132079"/>
        <dbReference type="ChEBI" id="CHEBI:132080"/>
    </reaction>
    <physiologicalReaction direction="left-to-right" evidence="10">
        <dbReference type="Rhea" id="RHEA:50125"/>
    </physiologicalReaction>
</comment>
<evidence type="ECO:0000256" key="21">
    <source>
        <dbReference type="ARBA" id="ARBA00049188"/>
    </source>
</evidence>
<comment type="catalytic activity">
    <reaction evidence="9">
        <text>prostaglandin E1 + NAD(+) = 15-oxoprostaglandin E1 + NADH + H(+)</text>
        <dbReference type="Rhea" id="RHEA:16477"/>
        <dbReference type="ChEBI" id="CHEBI:15378"/>
        <dbReference type="ChEBI" id="CHEBI:57397"/>
        <dbReference type="ChEBI" id="CHEBI:57401"/>
        <dbReference type="ChEBI" id="CHEBI:57540"/>
        <dbReference type="ChEBI" id="CHEBI:57945"/>
    </reaction>
    <physiologicalReaction direction="left-to-right" evidence="9">
        <dbReference type="Rhea" id="RHEA:16478"/>
    </physiologicalReaction>
</comment>
<evidence type="ECO:0000256" key="8">
    <source>
        <dbReference type="ARBA" id="ARBA00045705"/>
    </source>
</evidence>
<dbReference type="OrthoDB" id="417891at2759"/>
<keyword evidence="24" id="KW-1185">Reference proteome</keyword>
<evidence type="ECO:0000256" key="2">
    <source>
        <dbReference type="ARBA" id="ARBA00023002"/>
    </source>
</evidence>
<dbReference type="AlphaFoldDB" id="A0A8K0KHL4"/>
<dbReference type="SUPFAM" id="SSF51735">
    <property type="entry name" value="NAD(P)-binding Rossmann-fold domains"/>
    <property type="match status" value="1"/>
</dbReference>
<dbReference type="EMBL" id="KZ308885">
    <property type="protein sequence ID" value="KAG8235187.1"/>
    <property type="molecule type" value="Genomic_DNA"/>
</dbReference>
<comment type="catalytic activity">
    <reaction evidence="18">
        <text>prostaglandin E2 + NAD(+) = 15-oxoprostaglandin E2 + NADH + H(+)</text>
        <dbReference type="Rhea" id="RHEA:11876"/>
        <dbReference type="ChEBI" id="CHEBI:15378"/>
        <dbReference type="ChEBI" id="CHEBI:57400"/>
        <dbReference type="ChEBI" id="CHEBI:57540"/>
        <dbReference type="ChEBI" id="CHEBI:57945"/>
        <dbReference type="ChEBI" id="CHEBI:606564"/>
        <dbReference type="EC" id="1.1.1.141"/>
    </reaction>
    <physiologicalReaction direction="left-to-right" evidence="18">
        <dbReference type="Rhea" id="RHEA:11877"/>
    </physiologicalReaction>
</comment>
<evidence type="ECO:0000256" key="22">
    <source>
        <dbReference type="RuleBase" id="RU000363"/>
    </source>
</evidence>
<evidence type="ECO:0000256" key="13">
    <source>
        <dbReference type="ARBA" id="ARBA00048144"/>
    </source>
</evidence>
<dbReference type="EC" id="1.1.1.141" evidence="3"/>
<accession>A0A8K0KHL4</accession>
<evidence type="ECO:0000256" key="11">
    <source>
        <dbReference type="ARBA" id="ARBA00048008"/>
    </source>
</evidence>
<evidence type="ECO:0000256" key="7">
    <source>
        <dbReference type="ARBA" id="ARBA00042026"/>
    </source>
</evidence>
<evidence type="ECO:0000256" key="18">
    <source>
        <dbReference type="ARBA" id="ARBA00048739"/>
    </source>
</evidence>
<protein>
    <recommendedName>
        <fullName evidence="5">15-hydroxyprostaglandin dehydrogenase [NAD(+)]</fullName>
        <ecNumber evidence="3">1.1.1.141</ecNumber>
        <ecNumber evidence="4">1.1.1.232</ecNumber>
    </recommendedName>
    <alternativeName>
        <fullName evidence="7">Eicosanoid/docosanoid dehydrogenase [NAD(+)]</fullName>
    </alternativeName>
    <alternativeName>
        <fullName evidence="6">Prostaglandin dehydrogenase 1</fullName>
    </alternativeName>
</protein>
<evidence type="ECO:0000256" key="19">
    <source>
        <dbReference type="ARBA" id="ARBA00048921"/>
    </source>
</evidence>
<evidence type="ECO:0000256" key="6">
    <source>
        <dbReference type="ARBA" id="ARBA00041812"/>
    </source>
</evidence>
<evidence type="ECO:0000256" key="15">
    <source>
        <dbReference type="ARBA" id="ARBA00048393"/>
    </source>
</evidence>
<comment type="catalytic activity">
    <reaction evidence="14">
        <text>resolvin D1 + NAD(+) = 17-oxoresolvin D1 + NADH + H(+)</text>
        <dbReference type="Rhea" id="RHEA:50128"/>
        <dbReference type="ChEBI" id="CHEBI:15378"/>
        <dbReference type="ChEBI" id="CHEBI:57540"/>
        <dbReference type="ChEBI" id="CHEBI:57945"/>
        <dbReference type="ChEBI" id="CHEBI:132079"/>
        <dbReference type="ChEBI" id="CHEBI:132081"/>
    </reaction>
    <physiologicalReaction direction="left-to-right" evidence="14">
        <dbReference type="Rhea" id="RHEA:50129"/>
    </physiologicalReaction>
</comment>
<comment type="catalytic activity">
    <reaction evidence="20">
        <text>(15S)-hydroxy-(5Z,8Z,11Z,13E)-eicosatetraenoate + NAD(+) = 15-oxo-(5Z,8Z,11Z,13E)-eicosatetraenoate + NADH + H(+)</text>
        <dbReference type="Rhea" id="RHEA:23260"/>
        <dbReference type="ChEBI" id="CHEBI:15378"/>
        <dbReference type="ChEBI" id="CHEBI:57409"/>
        <dbReference type="ChEBI" id="CHEBI:57410"/>
        <dbReference type="ChEBI" id="CHEBI:57540"/>
        <dbReference type="ChEBI" id="CHEBI:57945"/>
        <dbReference type="EC" id="1.1.1.232"/>
    </reaction>
    <physiologicalReaction direction="left-to-right" evidence="20">
        <dbReference type="Rhea" id="RHEA:23261"/>
    </physiologicalReaction>
</comment>
<comment type="catalytic activity">
    <reaction evidence="21">
        <text>resolvin E1 + NAD(+) = 18-oxo-resolvin E1 + NADH + H(+)</text>
        <dbReference type="Rhea" id="RHEA:49244"/>
        <dbReference type="ChEBI" id="CHEBI:15378"/>
        <dbReference type="ChEBI" id="CHEBI:57540"/>
        <dbReference type="ChEBI" id="CHEBI:57945"/>
        <dbReference type="ChEBI" id="CHEBI:91000"/>
        <dbReference type="ChEBI" id="CHEBI:91001"/>
    </reaction>
    <physiologicalReaction direction="left-to-right" evidence="21">
        <dbReference type="Rhea" id="RHEA:49245"/>
    </physiologicalReaction>
</comment>
<comment type="similarity">
    <text evidence="1 22">Belongs to the short-chain dehydrogenases/reductases (SDR) family.</text>
</comment>
<evidence type="ECO:0000256" key="17">
    <source>
        <dbReference type="ARBA" id="ARBA00048611"/>
    </source>
</evidence>
<evidence type="ECO:0000313" key="24">
    <source>
        <dbReference type="Proteomes" id="UP000792457"/>
    </source>
</evidence>
<reference evidence="23" key="1">
    <citation type="submission" date="2013-04" db="EMBL/GenBank/DDBJ databases">
        <authorList>
            <person name="Qu J."/>
            <person name="Murali S.C."/>
            <person name="Bandaranaike D."/>
            <person name="Bellair M."/>
            <person name="Blankenburg K."/>
            <person name="Chao H."/>
            <person name="Dinh H."/>
            <person name="Doddapaneni H."/>
            <person name="Downs B."/>
            <person name="Dugan-Rocha S."/>
            <person name="Elkadiri S."/>
            <person name="Gnanaolivu R.D."/>
            <person name="Hernandez B."/>
            <person name="Javaid M."/>
            <person name="Jayaseelan J.C."/>
            <person name="Lee S."/>
            <person name="Li M."/>
            <person name="Ming W."/>
            <person name="Munidasa M."/>
            <person name="Muniz J."/>
            <person name="Nguyen L."/>
            <person name="Ongeri F."/>
            <person name="Osuji N."/>
            <person name="Pu L.-L."/>
            <person name="Puazo M."/>
            <person name="Qu C."/>
            <person name="Quiroz J."/>
            <person name="Raj R."/>
            <person name="Weissenberger G."/>
            <person name="Xin Y."/>
            <person name="Zou X."/>
            <person name="Han Y."/>
            <person name="Richards S."/>
            <person name="Worley K."/>
            <person name="Muzny D."/>
            <person name="Gibbs R."/>
        </authorList>
    </citation>
    <scope>NUCLEOTIDE SEQUENCE</scope>
    <source>
        <strain evidence="23">Sampled in the wild</strain>
    </source>
</reference>
<comment type="function">
    <text evidence="8">Catalyzes the NAD-dependent dehydrogenation (oxidation) of a broad array of hydroxylated polyunsaturated fatty acids (mainly eicosanoids and docosanoids, including prostaglandins, lipoxins and resolvins), yielding their corresponding keto (oxo) metabolites. Decreases the levels of the pro-proliferative prostaglandins such as prostaglandin E2 (whose activity is increased in cancer because of an increase in the expression of cyclooxygenase 2) and generates oxo-fatty acid products that can profoundly influence cell function by abrogating pro-inflammatory cytokine expression. Converts resolvins E1, D1 and D2 to their oxo products, which represents a mode of resolvin inactivation. Resolvin E1 plays important roles during the resolution phase of acute inflammation, while resolvins D1 and D2 have a unique role in obesity-induced adipose inflammation.</text>
</comment>
<dbReference type="PRINTS" id="PR00081">
    <property type="entry name" value="GDHRDH"/>
</dbReference>
<dbReference type="PROSITE" id="PS00061">
    <property type="entry name" value="ADH_SHORT"/>
    <property type="match status" value="1"/>
</dbReference>
<reference evidence="23" key="2">
    <citation type="submission" date="2017-10" db="EMBL/GenBank/DDBJ databases">
        <title>Ladona fulva Genome sequencing and assembly.</title>
        <authorList>
            <person name="Murali S."/>
            <person name="Richards S."/>
            <person name="Bandaranaike D."/>
            <person name="Bellair M."/>
            <person name="Blankenburg K."/>
            <person name="Chao H."/>
            <person name="Dinh H."/>
            <person name="Doddapaneni H."/>
            <person name="Dugan-Rocha S."/>
            <person name="Elkadiri S."/>
            <person name="Gnanaolivu R."/>
            <person name="Hernandez B."/>
            <person name="Skinner E."/>
            <person name="Javaid M."/>
            <person name="Lee S."/>
            <person name="Li M."/>
            <person name="Ming W."/>
            <person name="Munidasa M."/>
            <person name="Muniz J."/>
            <person name="Nguyen L."/>
            <person name="Hughes D."/>
            <person name="Osuji N."/>
            <person name="Pu L.-L."/>
            <person name="Puazo M."/>
            <person name="Qu C."/>
            <person name="Quiroz J."/>
            <person name="Raj R."/>
            <person name="Weissenberger G."/>
            <person name="Xin Y."/>
            <person name="Zou X."/>
            <person name="Han Y."/>
            <person name="Worley K."/>
            <person name="Muzny D."/>
            <person name="Gibbs R."/>
        </authorList>
    </citation>
    <scope>NUCLEOTIDE SEQUENCE</scope>
    <source>
        <strain evidence="23">Sampled in the wild</strain>
    </source>
</reference>